<accession>C7NMF8</accession>
<evidence type="ECO:0000313" key="3">
    <source>
        <dbReference type="Proteomes" id="UP000002071"/>
    </source>
</evidence>
<organism evidence="2 3">
    <name type="scientific">Halorhabdus utahensis (strain DSM 12940 / JCM 11049 / AX-2)</name>
    <dbReference type="NCBI Taxonomy" id="519442"/>
    <lineage>
        <taxon>Archaea</taxon>
        <taxon>Methanobacteriati</taxon>
        <taxon>Methanobacteriota</taxon>
        <taxon>Stenosarchaea group</taxon>
        <taxon>Halobacteria</taxon>
        <taxon>Halobacteriales</taxon>
        <taxon>Haloarculaceae</taxon>
        <taxon>Halorhabdus</taxon>
    </lineage>
</organism>
<dbReference type="InterPro" id="IPR023198">
    <property type="entry name" value="PGP-like_dom2"/>
</dbReference>
<gene>
    <name evidence="2" type="ordered locus">Huta_2431</name>
</gene>
<evidence type="ECO:0000256" key="1">
    <source>
        <dbReference type="ARBA" id="ARBA00007958"/>
    </source>
</evidence>
<comment type="similarity">
    <text evidence="1">Belongs to the HAD-like hydrolase superfamily.</text>
</comment>
<dbReference type="InterPro" id="IPR041492">
    <property type="entry name" value="HAD_2"/>
</dbReference>
<name>C7NMF8_HALUD</name>
<dbReference type="PANTHER" id="PTHR43434:SF1">
    <property type="entry name" value="PHOSPHOGLYCOLATE PHOSPHATASE"/>
    <property type="match status" value="1"/>
</dbReference>
<keyword evidence="3" id="KW-1185">Reference proteome</keyword>
<dbReference type="InterPro" id="IPR036412">
    <property type="entry name" value="HAD-like_sf"/>
</dbReference>
<dbReference type="GO" id="GO:0006281">
    <property type="term" value="P:DNA repair"/>
    <property type="evidence" value="ECO:0007669"/>
    <property type="project" value="TreeGrafter"/>
</dbReference>
<sequence length="224" mass="24494">MYEAVVFDNDGVLMELTEMALHRRAARDAFEAVGVADPAEEHVEAMSIGVTVPKLDAVCEYYGLDPPEFWRTRDNLMARRQKEAIRRGEKGVYDDVTALAALDRPAGIVSSNQQATVEFGLDAFDLAQHFEIVYGREPTVESLRRKKPAPYYLEAALADLGTTDALYVGDSETDVEAAHAAGIDAAFVRRPHRAGENLSVTPAYEIDGLAAVPRILEGELPASD</sequence>
<protein>
    <submittedName>
        <fullName evidence="2">HAD-superfamily hydrolase, subfamily IA, variant 1</fullName>
    </submittedName>
</protein>
<dbReference type="InterPro" id="IPR050155">
    <property type="entry name" value="HAD-like_hydrolase_sf"/>
</dbReference>
<evidence type="ECO:0000313" key="2">
    <source>
        <dbReference type="EMBL" id="ACV12597.1"/>
    </source>
</evidence>
<dbReference type="Gene3D" id="3.40.50.1000">
    <property type="entry name" value="HAD superfamily/HAD-like"/>
    <property type="match status" value="1"/>
</dbReference>
<dbReference type="InterPro" id="IPR023214">
    <property type="entry name" value="HAD_sf"/>
</dbReference>
<dbReference type="NCBIfam" id="TIGR01549">
    <property type="entry name" value="HAD-SF-IA-v1"/>
    <property type="match status" value="1"/>
</dbReference>
<reference evidence="2 3" key="1">
    <citation type="journal article" date="2009" name="Stand. Genomic Sci.">
        <title>Complete genome sequence of Halorhabdus utahensis type strain (AX-2).</title>
        <authorList>
            <person name="Anderson I."/>
            <person name="Tindall B.J."/>
            <person name="Pomrenke H."/>
            <person name="Goker M."/>
            <person name="Lapidus A."/>
            <person name="Nolan M."/>
            <person name="Copeland A."/>
            <person name="Glavina Del Rio T."/>
            <person name="Chen F."/>
            <person name="Tice H."/>
            <person name="Cheng J.F."/>
            <person name="Lucas S."/>
            <person name="Chertkov O."/>
            <person name="Bruce D."/>
            <person name="Brettin T."/>
            <person name="Detter J.C."/>
            <person name="Han C."/>
            <person name="Goodwin L."/>
            <person name="Land M."/>
            <person name="Hauser L."/>
            <person name="Chang Y.J."/>
            <person name="Jeffries C.D."/>
            <person name="Pitluck S."/>
            <person name="Pati A."/>
            <person name="Mavromatis K."/>
            <person name="Ivanova N."/>
            <person name="Ovchinnikova G."/>
            <person name="Chen A."/>
            <person name="Palaniappan K."/>
            <person name="Chain P."/>
            <person name="Rohde M."/>
            <person name="Bristow J."/>
            <person name="Eisen J.A."/>
            <person name="Markowitz V."/>
            <person name="Hugenholtz P."/>
            <person name="Kyrpides N.C."/>
            <person name="Klenk H.P."/>
        </authorList>
    </citation>
    <scope>NUCLEOTIDE SEQUENCE [LARGE SCALE GENOMIC DNA]</scope>
    <source>
        <strain evidence="3">DSM 12940 / JCM 11049 / AX-2</strain>
    </source>
</reference>
<dbReference type="Proteomes" id="UP000002071">
    <property type="component" value="Chromosome"/>
</dbReference>
<dbReference type="SUPFAM" id="SSF56784">
    <property type="entry name" value="HAD-like"/>
    <property type="match status" value="1"/>
</dbReference>
<proteinExistence type="inferred from homology"/>
<dbReference type="InterPro" id="IPR006439">
    <property type="entry name" value="HAD-SF_hydro_IA"/>
</dbReference>
<dbReference type="OrthoDB" id="115864at2157"/>
<dbReference type="KEGG" id="hut:Huta_2431"/>
<dbReference type="GeneID" id="8384732"/>
<dbReference type="SFLD" id="SFLDG01129">
    <property type="entry name" value="C1.5:_HAD__Beta-PGM__Phosphata"/>
    <property type="match status" value="1"/>
</dbReference>
<dbReference type="Gene3D" id="1.10.150.240">
    <property type="entry name" value="Putative phosphatase, domain 2"/>
    <property type="match status" value="1"/>
</dbReference>
<dbReference type="RefSeq" id="WP_015790163.1">
    <property type="nucleotide sequence ID" value="NC_013158.1"/>
</dbReference>
<keyword evidence="2" id="KW-0378">Hydrolase</keyword>
<dbReference type="EMBL" id="CP001687">
    <property type="protein sequence ID" value="ACV12597.1"/>
    <property type="molecule type" value="Genomic_DNA"/>
</dbReference>
<dbReference type="eggNOG" id="arCOG02292">
    <property type="taxonomic scope" value="Archaea"/>
</dbReference>
<dbReference type="STRING" id="519442.Huta_2431"/>
<dbReference type="GO" id="GO:0008967">
    <property type="term" value="F:phosphoglycolate phosphatase activity"/>
    <property type="evidence" value="ECO:0007669"/>
    <property type="project" value="TreeGrafter"/>
</dbReference>
<dbReference type="PANTHER" id="PTHR43434">
    <property type="entry name" value="PHOSPHOGLYCOLATE PHOSPHATASE"/>
    <property type="match status" value="1"/>
</dbReference>
<dbReference type="AlphaFoldDB" id="C7NMF8"/>
<dbReference type="HOGENOM" id="CLU_108335_0_0_2"/>
<dbReference type="SFLD" id="SFLDS00003">
    <property type="entry name" value="Haloacid_Dehalogenase"/>
    <property type="match status" value="1"/>
</dbReference>
<dbReference type="Pfam" id="PF13419">
    <property type="entry name" value="HAD_2"/>
    <property type="match status" value="1"/>
</dbReference>